<organism evidence="2 3">
    <name type="scientific">Shewanella atlantica</name>
    <dbReference type="NCBI Taxonomy" id="271099"/>
    <lineage>
        <taxon>Bacteria</taxon>
        <taxon>Pseudomonadati</taxon>
        <taxon>Pseudomonadota</taxon>
        <taxon>Gammaproteobacteria</taxon>
        <taxon>Alteromonadales</taxon>
        <taxon>Shewanellaceae</taxon>
        <taxon>Shewanella</taxon>
    </lineage>
</organism>
<dbReference type="OrthoDB" id="1492478at2"/>
<evidence type="ECO:0000313" key="3">
    <source>
        <dbReference type="Proteomes" id="UP000282060"/>
    </source>
</evidence>
<dbReference type="EMBL" id="RXNV01000002">
    <property type="protein sequence ID" value="RTR33191.1"/>
    <property type="molecule type" value="Genomic_DNA"/>
</dbReference>
<reference evidence="2 3" key="1">
    <citation type="submission" date="2018-12" db="EMBL/GenBank/DDBJ databases">
        <authorList>
            <person name="Yu L."/>
        </authorList>
    </citation>
    <scope>NUCLEOTIDE SEQUENCE [LARGE SCALE GENOMIC DNA]</scope>
    <source>
        <strain evidence="2 3">HAW-EB5</strain>
    </source>
</reference>
<gene>
    <name evidence="2" type="ORF">EKG39_05430</name>
</gene>
<dbReference type="Proteomes" id="UP000282060">
    <property type="component" value="Unassembled WGS sequence"/>
</dbReference>
<comment type="caution">
    <text evidence="2">The sequence shown here is derived from an EMBL/GenBank/DDBJ whole genome shotgun (WGS) entry which is preliminary data.</text>
</comment>
<proteinExistence type="predicted"/>
<protein>
    <submittedName>
        <fullName evidence="2">Uncharacterized protein</fullName>
    </submittedName>
</protein>
<evidence type="ECO:0000256" key="1">
    <source>
        <dbReference type="SAM" id="SignalP"/>
    </source>
</evidence>
<sequence length="272" mass="29739">MKMLPKLLLSFLLIVLPEVSFAQQDNPQETIKLSYSDGRNATHGVKAVNKVLRSIGVRVSRLPLPETALPILKVSNSRPLNADEKTMLLDIFALHRGELLEQIELAGRKPEAHRGGFVSSSEVGGEPYPKVYDLRTLTADIMTFANKKYGKLHVNSDDSGMGIDEVATLLSGGPWTWFFVLPDNVIAKLSIGIVGLNGNGLRISYPGLVPHGGFLDARYGVSVAYAHGPKNFVMRYDEPSVKGAELLGTNAWIDFTGKTPKQLNDTITNKAR</sequence>
<feature type="signal peptide" evidence="1">
    <location>
        <begin position="1"/>
        <end position="22"/>
    </location>
</feature>
<accession>A0A431WCL7</accession>
<dbReference type="RefSeq" id="WP_126504749.1">
    <property type="nucleotide sequence ID" value="NZ_RXNV01000002.1"/>
</dbReference>
<feature type="chain" id="PRO_5019567463" evidence="1">
    <location>
        <begin position="23"/>
        <end position="272"/>
    </location>
</feature>
<evidence type="ECO:0000313" key="2">
    <source>
        <dbReference type="EMBL" id="RTR33191.1"/>
    </source>
</evidence>
<name>A0A431WCL7_9GAMM</name>
<dbReference type="AlphaFoldDB" id="A0A431WCL7"/>
<keyword evidence="1" id="KW-0732">Signal</keyword>
<keyword evidence="3" id="KW-1185">Reference proteome</keyword>